<sequence>MAKRWDIQKKIEYFNRFEKNIPKRVGNVALNHFLKSWDDEAFSDSTEGSNPWAKRKTSNKADRTTKKRRQLLIDTGALKRSMKVSRPATFKRIAVGSYGIKYAQFHNNGTAKLPKRQFVGKSKILNRKIQLLIRNELKKIL</sequence>
<protein>
    <submittedName>
        <fullName evidence="2">Uncharacterized protein</fullName>
    </submittedName>
</protein>
<dbReference type="EMBL" id="LR796222">
    <property type="protein sequence ID" value="CAB4128249.1"/>
    <property type="molecule type" value="Genomic_DNA"/>
</dbReference>
<name>A0A6J5L8Z4_9CAUD</name>
<reference evidence="2" key="1">
    <citation type="submission" date="2020-04" db="EMBL/GenBank/DDBJ databases">
        <authorList>
            <person name="Chiriac C."/>
            <person name="Salcher M."/>
            <person name="Ghai R."/>
            <person name="Kavagutti S V."/>
        </authorList>
    </citation>
    <scope>NUCLEOTIDE SEQUENCE</scope>
</reference>
<gene>
    <name evidence="2" type="ORF">UFOVP105_27</name>
</gene>
<proteinExistence type="predicted"/>
<evidence type="ECO:0000256" key="1">
    <source>
        <dbReference type="SAM" id="MobiDB-lite"/>
    </source>
</evidence>
<feature type="region of interest" description="Disordered" evidence="1">
    <location>
        <begin position="41"/>
        <end position="66"/>
    </location>
</feature>
<evidence type="ECO:0000313" key="2">
    <source>
        <dbReference type="EMBL" id="CAB4128249.1"/>
    </source>
</evidence>
<accession>A0A6J5L8Z4</accession>
<organism evidence="2">
    <name type="scientific">uncultured Caudovirales phage</name>
    <dbReference type="NCBI Taxonomy" id="2100421"/>
    <lineage>
        <taxon>Viruses</taxon>
        <taxon>Duplodnaviria</taxon>
        <taxon>Heunggongvirae</taxon>
        <taxon>Uroviricota</taxon>
        <taxon>Caudoviricetes</taxon>
        <taxon>Peduoviridae</taxon>
        <taxon>Maltschvirus</taxon>
        <taxon>Maltschvirus maltsch</taxon>
    </lineage>
</organism>